<feature type="transmembrane region" description="Helical" evidence="7">
    <location>
        <begin position="322"/>
        <end position="345"/>
    </location>
</feature>
<dbReference type="RefSeq" id="WP_054352479.1">
    <property type="nucleotide sequence ID" value="NZ_JACOOU010000013.1"/>
</dbReference>
<evidence type="ECO:0000256" key="3">
    <source>
        <dbReference type="ARBA" id="ARBA00022475"/>
    </source>
</evidence>
<name>A0ABR7FIH5_9FIRM</name>
<keyword evidence="3" id="KW-1003">Cell membrane</keyword>
<dbReference type="CDD" id="cd13127">
    <property type="entry name" value="MATE_tuaB_like"/>
    <property type="match status" value="1"/>
</dbReference>
<feature type="transmembrane region" description="Helical" evidence="7">
    <location>
        <begin position="114"/>
        <end position="131"/>
    </location>
</feature>
<dbReference type="Proteomes" id="UP000654573">
    <property type="component" value="Unassembled WGS sequence"/>
</dbReference>
<feature type="transmembrane region" description="Helical" evidence="7">
    <location>
        <begin position="41"/>
        <end position="67"/>
    </location>
</feature>
<evidence type="ECO:0000256" key="5">
    <source>
        <dbReference type="ARBA" id="ARBA00022989"/>
    </source>
</evidence>
<accession>A0ABR7FIH5</accession>
<evidence type="ECO:0000256" key="1">
    <source>
        <dbReference type="ARBA" id="ARBA00004651"/>
    </source>
</evidence>
<evidence type="ECO:0000313" key="8">
    <source>
        <dbReference type="EMBL" id="MBC5674964.1"/>
    </source>
</evidence>
<evidence type="ECO:0000313" key="9">
    <source>
        <dbReference type="Proteomes" id="UP000654573"/>
    </source>
</evidence>
<feature type="transmembrane region" description="Helical" evidence="7">
    <location>
        <begin position="414"/>
        <end position="432"/>
    </location>
</feature>
<feature type="transmembrane region" description="Helical" evidence="7">
    <location>
        <begin position="439"/>
        <end position="460"/>
    </location>
</feature>
<proteinExistence type="inferred from homology"/>
<feature type="transmembrane region" description="Helical" evidence="7">
    <location>
        <begin position="12"/>
        <end position="35"/>
    </location>
</feature>
<keyword evidence="4 7" id="KW-0812">Transmembrane</keyword>
<keyword evidence="9" id="KW-1185">Reference proteome</keyword>
<evidence type="ECO:0000256" key="7">
    <source>
        <dbReference type="SAM" id="Phobius"/>
    </source>
</evidence>
<comment type="caution">
    <text evidence="8">The sequence shown here is derived from an EMBL/GenBank/DDBJ whole genome shotgun (WGS) entry which is preliminary data.</text>
</comment>
<evidence type="ECO:0000256" key="4">
    <source>
        <dbReference type="ARBA" id="ARBA00022692"/>
    </source>
</evidence>
<feature type="transmembrane region" description="Helical" evidence="7">
    <location>
        <begin position="143"/>
        <end position="164"/>
    </location>
</feature>
<dbReference type="EMBL" id="JACOOU010000013">
    <property type="protein sequence ID" value="MBC5674964.1"/>
    <property type="molecule type" value="Genomic_DNA"/>
</dbReference>
<dbReference type="Pfam" id="PF13440">
    <property type="entry name" value="Polysacc_synt_3"/>
    <property type="match status" value="1"/>
</dbReference>
<dbReference type="PANTHER" id="PTHR30250:SF10">
    <property type="entry name" value="LIPOPOLYSACCHARIDE BIOSYNTHESIS PROTEIN WZXC"/>
    <property type="match status" value="1"/>
</dbReference>
<feature type="transmembrane region" description="Helical" evidence="7">
    <location>
        <begin position="79"/>
        <end position="102"/>
    </location>
</feature>
<keyword evidence="6 7" id="KW-0472">Membrane</keyword>
<keyword evidence="5 7" id="KW-1133">Transmembrane helix</keyword>
<feature type="transmembrane region" description="Helical" evidence="7">
    <location>
        <begin position="290"/>
        <end position="310"/>
    </location>
</feature>
<sequence>MISKQGVISNFIWRFAERVGAQVVAFIVSIVLARILEPDAYGTVALITVITTILQVFVDSGLGNALVQKKDADNLDFSTVFFTNLIFCSFIYICLFFASPYIAVFYEDAALTPYIRVLGLTVLISGIKNVQQAYVSRNMLFKKFFYSTLGGTILAGVIGVVMAFGGAGVWALIAQQVINLTVDTIILWITVKWRPELKFSFERLKGLFNFGWKLLVSSLIDSVYTNIRQLIIGKVYSSADLAQYNRGRQFPNLIVQNVNTSIDSVLLPAMSNVQDDKERVKSMTRRSIKVSTYIMAPLMMGLAFVGEPLVRLVLTEKWLPSVFFMRVFCISFMFYPIHTANLNAIKAMGRSDLFLKLEIVKKTLGMIALLSTIWISVEAMAYSLLATSFVNQVVNSWPNKKLLDYGYRQQMKDLIPGVILALFMGFCIYPIQWLGLPDILTLLLQAIAGVVIYLVGSIVFKLDSFIYLWNIIKPYINRRKEH</sequence>
<protein>
    <submittedName>
        <fullName evidence="8">Lipopolysaccharide biosynthesis protein</fullName>
    </submittedName>
</protein>
<reference evidence="8 9" key="1">
    <citation type="submission" date="2020-08" db="EMBL/GenBank/DDBJ databases">
        <title>Genome public.</title>
        <authorList>
            <person name="Liu C."/>
            <person name="Sun Q."/>
        </authorList>
    </citation>
    <scope>NUCLEOTIDE SEQUENCE [LARGE SCALE GENOMIC DNA]</scope>
    <source>
        <strain evidence="8 9">NSJ-34</strain>
    </source>
</reference>
<evidence type="ECO:0000256" key="6">
    <source>
        <dbReference type="ARBA" id="ARBA00023136"/>
    </source>
</evidence>
<feature type="transmembrane region" description="Helical" evidence="7">
    <location>
        <begin position="170"/>
        <end position="191"/>
    </location>
</feature>
<gene>
    <name evidence="8" type="ORF">H8S76_22265</name>
</gene>
<comment type="subcellular location">
    <subcellularLocation>
        <location evidence="1">Cell membrane</location>
        <topology evidence="1">Multi-pass membrane protein</topology>
    </subcellularLocation>
</comment>
<dbReference type="PANTHER" id="PTHR30250">
    <property type="entry name" value="PST FAMILY PREDICTED COLANIC ACID TRANSPORTER"/>
    <property type="match status" value="1"/>
</dbReference>
<organism evidence="8 9">
    <name type="scientific">Blautia celeris</name>
    <dbReference type="NCBI Taxonomy" id="2763026"/>
    <lineage>
        <taxon>Bacteria</taxon>
        <taxon>Bacillati</taxon>
        <taxon>Bacillota</taxon>
        <taxon>Clostridia</taxon>
        <taxon>Lachnospirales</taxon>
        <taxon>Lachnospiraceae</taxon>
        <taxon>Blautia</taxon>
    </lineage>
</organism>
<comment type="similarity">
    <text evidence="2">Belongs to the polysaccharide synthase family.</text>
</comment>
<evidence type="ECO:0000256" key="2">
    <source>
        <dbReference type="ARBA" id="ARBA00007430"/>
    </source>
</evidence>
<dbReference type="InterPro" id="IPR050833">
    <property type="entry name" value="Poly_Biosynth_Transport"/>
</dbReference>